<dbReference type="GO" id="GO:0003824">
    <property type="term" value="F:catalytic activity"/>
    <property type="evidence" value="ECO:0007669"/>
    <property type="project" value="InterPro"/>
</dbReference>
<evidence type="ECO:0000256" key="5">
    <source>
        <dbReference type="ARBA" id="ARBA00023004"/>
    </source>
</evidence>
<name>A0A5D6W0E1_9FIRM</name>
<feature type="domain" description="Radical SAM core" evidence="7">
    <location>
        <begin position="35"/>
        <end position="275"/>
    </location>
</feature>
<dbReference type="Pfam" id="PF04055">
    <property type="entry name" value="Radical_SAM"/>
    <property type="match status" value="1"/>
</dbReference>
<dbReference type="InterPro" id="IPR007197">
    <property type="entry name" value="rSAM"/>
</dbReference>
<evidence type="ECO:0000256" key="4">
    <source>
        <dbReference type="ARBA" id="ARBA00022723"/>
    </source>
</evidence>
<dbReference type="SFLD" id="SFLDG01086">
    <property type="entry name" value="elongater_protein-like"/>
    <property type="match status" value="1"/>
</dbReference>
<organism evidence="8 9">
    <name type="scientific">Selenomonas ruminis</name>
    <dbReference type="NCBI Taxonomy" id="2593411"/>
    <lineage>
        <taxon>Bacteria</taxon>
        <taxon>Bacillati</taxon>
        <taxon>Bacillota</taxon>
        <taxon>Negativicutes</taxon>
        <taxon>Selenomonadales</taxon>
        <taxon>Selenomonadaceae</taxon>
        <taxon>Selenomonas</taxon>
    </lineage>
</organism>
<keyword evidence="9" id="KW-1185">Reference proteome</keyword>
<comment type="caution">
    <text evidence="8">The sequence shown here is derived from an EMBL/GenBank/DDBJ whole genome shotgun (WGS) entry which is preliminary data.</text>
</comment>
<gene>
    <name evidence="8" type="ORF">FZ040_10200</name>
</gene>
<dbReference type="PROSITE" id="PS51918">
    <property type="entry name" value="RADICAL_SAM"/>
    <property type="match status" value="1"/>
</dbReference>
<dbReference type="SFLD" id="SFLDS00029">
    <property type="entry name" value="Radical_SAM"/>
    <property type="match status" value="1"/>
</dbReference>
<proteinExistence type="predicted"/>
<keyword evidence="4" id="KW-0479">Metal-binding</keyword>
<dbReference type="GO" id="GO:0051539">
    <property type="term" value="F:4 iron, 4 sulfur cluster binding"/>
    <property type="evidence" value="ECO:0007669"/>
    <property type="project" value="UniProtKB-KW"/>
</dbReference>
<dbReference type="InterPro" id="IPR039661">
    <property type="entry name" value="ELP3"/>
</dbReference>
<dbReference type="SMART" id="SM00729">
    <property type="entry name" value="Elp3"/>
    <property type="match status" value="1"/>
</dbReference>
<dbReference type="Proteomes" id="UP000323646">
    <property type="component" value="Unassembled WGS sequence"/>
</dbReference>
<dbReference type="SUPFAM" id="SSF102114">
    <property type="entry name" value="Radical SAM enzymes"/>
    <property type="match status" value="1"/>
</dbReference>
<evidence type="ECO:0000256" key="2">
    <source>
        <dbReference type="ARBA" id="ARBA00022485"/>
    </source>
</evidence>
<keyword evidence="3" id="KW-0949">S-adenosyl-L-methionine</keyword>
<keyword evidence="5" id="KW-0408">Iron</keyword>
<dbReference type="InterPro" id="IPR006638">
    <property type="entry name" value="Elp3/MiaA/NifB-like_rSAM"/>
</dbReference>
<evidence type="ECO:0000313" key="9">
    <source>
        <dbReference type="Proteomes" id="UP000323646"/>
    </source>
</evidence>
<evidence type="ECO:0000256" key="6">
    <source>
        <dbReference type="ARBA" id="ARBA00023014"/>
    </source>
</evidence>
<dbReference type="NCBIfam" id="TIGR01212">
    <property type="entry name" value="TIGR01212 family radical SAM protein"/>
    <property type="match status" value="1"/>
</dbReference>
<dbReference type="InterPro" id="IPR032432">
    <property type="entry name" value="Radical_SAM_C"/>
</dbReference>
<dbReference type="OrthoDB" id="9801689at2"/>
<sequence length="335" mass="37454">MEHDIYRTFSDYLKERYGEKVYKLPVALPVTCPNRDGSITTSNLTSPNRIGECGNGGAGCTFCGSIGAGYENLPADMTITAQLAANKAHIIPKYKAKKFIPYFQNFSNTYAPLETLRGWVQEAGAGEDIVAIYIATRPDCVSDEYLEMLREEADKLGIDICVELGLQSVNYRSLQKINRGHTLGEFLDAVLRIKAHGLQSCAHLILNLPWDDRTDVIEDAKVLSALGVDQVKLHALYIVKGTEMARQYEAGELTLVSREEYEARVITFLEHLAPDIVLQRIIGRAPETNTLFSNWHTGWWKIRDNITATMAANGQYQGRLCKYLNGPAVRKFLSD</sequence>
<protein>
    <submittedName>
        <fullName evidence="8">TIGR01212 family radical SAM protein</fullName>
    </submittedName>
</protein>
<dbReference type="PANTHER" id="PTHR11135:SF1">
    <property type="entry name" value="PROTEIN YHCC"/>
    <property type="match status" value="1"/>
</dbReference>
<dbReference type="RefSeq" id="WP_149171888.1">
    <property type="nucleotide sequence ID" value="NZ_VTOY01000009.1"/>
</dbReference>
<evidence type="ECO:0000259" key="7">
    <source>
        <dbReference type="PROSITE" id="PS51918"/>
    </source>
</evidence>
<dbReference type="Pfam" id="PF16199">
    <property type="entry name" value="Radical_SAM_C"/>
    <property type="match status" value="1"/>
</dbReference>
<dbReference type="Gene3D" id="3.30.750.200">
    <property type="match status" value="1"/>
</dbReference>
<accession>A0A5D6W0E1</accession>
<reference evidence="8 9" key="1">
    <citation type="submission" date="2019-08" db="EMBL/GenBank/DDBJ databases">
        <title>Selenomonas sp. mPRGC5 and Selenomonas sp. mPRGC8 isolated from ruminal fluid of dairy goat (Capra hircus).</title>
        <authorList>
            <person name="Poothong S."/>
            <person name="Nuengjamnong C."/>
            <person name="Tanasupawat S."/>
        </authorList>
    </citation>
    <scope>NUCLEOTIDE SEQUENCE [LARGE SCALE GENOMIC DNA]</scope>
    <source>
        <strain evidence="9">mPRGC5</strain>
    </source>
</reference>
<dbReference type="InterPro" id="IPR058240">
    <property type="entry name" value="rSAM_sf"/>
</dbReference>
<evidence type="ECO:0000313" key="8">
    <source>
        <dbReference type="EMBL" id="TYZ21376.1"/>
    </source>
</evidence>
<evidence type="ECO:0000256" key="1">
    <source>
        <dbReference type="ARBA" id="ARBA00001966"/>
    </source>
</evidence>
<comment type="cofactor">
    <cofactor evidence="1">
        <name>[4Fe-4S] cluster</name>
        <dbReference type="ChEBI" id="CHEBI:49883"/>
    </cofactor>
</comment>
<keyword evidence="6" id="KW-0411">Iron-sulfur</keyword>
<dbReference type="PANTHER" id="PTHR11135">
    <property type="entry name" value="HISTONE ACETYLTRANSFERASE-RELATED"/>
    <property type="match status" value="1"/>
</dbReference>
<dbReference type="EMBL" id="VTOY01000009">
    <property type="protein sequence ID" value="TYZ21376.1"/>
    <property type="molecule type" value="Genomic_DNA"/>
</dbReference>
<evidence type="ECO:0000256" key="3">
    <source>
        <dbReference type="ARBA" id="ARBA00022691"/>
    </source>
</evidence>
<dbReference type="AlphaFoldDB" id="A0A5D6W0E1"/>
<dbReference type="InterPro" id="IPR005911">
    <property type="entry name" value="YhcC-like"/>
</dbReference>
<dbReference type="GO" id="GO:0046872">
    <property type="term" value="F:metal ion binding"/>
    <property type="evidence" value="ECO:0007669"/>
    <property type="project" value="UniProtKB-KW"/>
</dbReference>
<keyword evidence="2" id="KW-0004">4Fe-4S</keyword>